<feature type="transmembrane region" description="Helical" evidence="1">
    <location>
        <begin position="31"/>
        <end position="59"/>
    </location>
</feature>
<evidence type="ECO:0000256" key="1">
    <source>
        <dbReference type="SAM" id="Phobius"/>
    </source>
</evidence>
<protein>
    <submittedName>
        <fullName evidence="2">Uncharacterized protein</fullName>
    </submittedName>
</protein>
<dbReference type="AlphaFoldDB" id="A0A7S3LH36"/>
<proteinExistence type="predicted"/>
<accession>A0A7S3LH36</accession>
<evidence type="ECO:0000313" key="2">
    <source>
        <dbReference type="EMBL" id="CAE0431157.1"/>
    </source>
</evidence>
<gene>
    <name evidence="2" type="ORF">ASTO00021_LOCUS1501</name>
</gene>
<reference evidence="2" key="1">
    <citation type="submission" date="2021-01" db="EMBL/GenBank/DDBJ databases">
        <authorList>
            <person name="Corre E."/>
            <person name="Pelletier E."/>
            <person name="Niang G."/>
            <person name="Scheremetjew M."/>
            <person name="Finn R."/>
            <person name="Kale V."/>
            <person name="Holt S."/>
            <person name="Cochrane G."/>
            <person name="Meng A."/>
            <person name="Brown T."/>
            <person name="Cohen L."/>
        </authorList>
    </citation>
    <scope>NUCLEOTIDE SEQUENCE</scope>
    <source>
        <strain evidence="2">GSBS06</strain>
    </source>
</reference>
<name>A0A7S3LH36_9STRA</name>
<dbReference type="EMBL" id="HBIN01002307">
    <property type="protein sequence ID" value="CAE0431157.1"/>
    <property type="molecule type" value="Transcribed_RNA"/>
</dbReference>
<keyword evidence="1" id="KW-1133">Transmembrane helix</keyword>
<organism evidence="2">
    <name type="scientific">Aplanochytrium stocchinoi</name>
    <dbReference type="NCBI Taxonomy" id="215587"/>
    <lineage>
        <taxon>Eukaryota</taxon>
        <taxon>Sar</taxon>
        <taxon>Stramenopiles</taxon>
        <taxon>Bigyra</taxon>
        <taxon>Labyrinthulomycetes</taxon>
        <taxon>Thraustochytrida</taxon>
        <taxon>Thraustochytriidae</taxon>
        <taxon>Aplanochytrium</taxon>
    </lineage>
</organism>
<keyword evidence="1" id="KW-0812">Transmembrane</keyword>
<sequence>MELRSNQPIPFHYSKVLTRTAYPSIFAAVDYFQYLFSILISIVEYVSIIQFPLVILAIVETSADKPNFLLLSSPIVHRYILISKPLKSVSMKSIGKSVYMIDSTTRNP</sequence>
<keyword evidence="1" id="KW-0472">Membrane</keyword>